<proteinExistence type="predicted"/>
<dbReference type="AlphaFoldDB" id="A0A8K0SCE8"/>
<keyword evidence="3" id="KW-1185">Reference proteome</keyword>
<name>A0A8K0SCE8_9HYPO</name>
<protein>
    <recommendedName>
        <fullName evidence="4">Beta--endoglucanase</fullName>
    </recommendedName>
</protein>
<evidence type="ECO:0000313" key="2">
    <source>
        <dbReference type="EMBL" id="KAH7262073.1"/>
    </source>
</evidence>
<organism evidence="2 3">
    <name type="scientific">Fusarium tricinctum</name>
    <dbReference type="NCBI Taxonomy" id="61284"/>
    <lineage>
        <taxon>Eukaryota</taxon>
        <taxon>Fungi</taxon>
        <taxon>Dikarya</taxon>
        <taxon>Ascomycota</taxon>
        <taxon>Pezizomycotina</taxon>
        <taxon>Sordariomycetes</taxon>
        <taxon>Hypocreomycetidae</taxon>
        <taxon>Hypocreales</taxon>
        <taxon>Nectriaceae</taxon>
        <taxon>Fusarium</taxon>
        <taxon>Fusarium tricinctum species complex</taxon>
    </lineage>
</organism>
<dbReference type="OrthoDB" id="5426294at2759"/>
<feature type="compositionally biased region" description="Basic and acidic residues" evidence="1">
    <location>
        <begin position="120"/>
        <end position="129"/>
    </location>
</feature>
<feature type="compositionally biased region" description="Low complexity" evidence="1">
    <location>
        <begin position="193"/>
        <end position="211"/>
    </location>
</feature>
<feature type="region of interest" description="Disordered" evidence="1">
    <location>
        <begin position="167"/>
        <end position="262"/>
    </location>
</feature>
<evidence type="ECO:0000256" key="1">
    <source>
        <dbReference type="SAM" id="MobiDB-lite"/>
    </source>
</evidence>
<feature type="region of interest" description="Disordered" evidence="1">
    <location>
        <begin position="101"/>
        <end position="135"/>
    </location>
</feature>
<gene>
    <name evidence="2" type="ORF">BKA59DRAFT_462601</name>
</gene>
<evidence type="ECO:0008006" key="4">
    <source>
        <dbReference type="Google" id="ProtNLM"/>
    </source>
</evidence>
<reference evidence="2" key="1">
    <citation type="journal article" date="2021" name="Nat. Commun.">
        <title>Genetic determinants of endophytism in the Arabidopsis root mycobiome.</title>
        <authorList>
            <person name="Mesny F."/>
            <person name="Miyauchi S."/>
            <person name="Thiergart T."/>
            <person name="Pickel B."/>
            <person name="Atanasova L."/>
            <person name="Karlsson M."/>
            <person name="Huettel B."/>
            <person name="Barry K.W."/>
            <person name="Haridas S."/>
            <person name="Chen C."/>
            <person name="Bauer D."/>
            <person name="Andreopoulos W."/>
            <person name="Pangilinan J."/>
            <person name="LaButti K."/>
            <person name="Riley R."/>
            <person name="Lipzen A."/>
            <person name="Clum A."/>
            <person name="Drula E."/>
            <person name="Henrissat B."/>
            <person name="Kohler A."/>
            <person name="Grigoriev I.V."/>
            <person name="Martin F.M."/>
            <person name="Hacquard S."/>
        </authorList>
    </citation>
    <scope>NUCLEOTIDE SEQUENCE</scope>
    <source>
        <strain evidence="2">MPI-SDFR-AT-0068</strain>
    </source>
</reference>
<evidence type="ECO:0000313" key="3">
    <source>
        <dbReference type="Proteomes" id="UP000813427"/>
    </source>
</evidence>
<feature type="compositionally biased region" description="Gly residues" evidence="1">
    <location>
        <begin position="236"/>
        <end position="245"/>
    </location>
</feature>
<dbReference type="Proteomes" id="UP000813427">
    <property type="component" value="Unassembled WGS sequence"/>
</dbReference>
<accession>A0A8K0SCE8</accession>
<sequence>MRTSGIIIAAAAAVANAHYDDTPVYGTPSAQTSTHVGFSTVYTHPGNATKPTEYTTSTVYSTKTYTVTQCPPTVVNCPVGHVTTETIAVSTTVCPVTVHTEPAHHEPSQPHVPVYPHPTEPSKPHKPEPTHPGQDVITKTQTYAYPHPTNPGQSVTKTITYTVPVDHGHNATAVNPPPNTHYPVPTGGAHVYPTGTAPGHPGNHGGNTPQGEQSGNDDGTDSGNEGSHSEGSHTGSNGGSNGGSSGSNSEEDHEPASSDVPVPVQASGAAMNAVTGLLAIAGFAAAYLL</sequence>
<comment type="caution">
    <text evidence="2">The sequence shown here is derived from an EMBL/GenBank/DDBJ whole genome shotgun (WGS) entry which is preliminary data.</text>
</comment>
<dbReference type="EMBL" id="JAGPXF010000001">
    <property type="protein sequence ID" value="KAH7262073.1"/>
    <property type="molecule type" value="Genomic_DNA"/>
</dbReference>